<feature type="chain" id="PRO_5002525916" description="Mid2 domain-containing protein" evidence="7">
    <location>
        <begin position="23"/>
        <end position="404"/>
    </location>
</feature>
<evidence type="ECO:0000256" key="1">
    <source>
        <dbReference type="ARBA" id="ARBA00004167"/>
    </source>
</evidence>
<dbReference type="OrthoDB" id="5347452at2759"/>
<evidence type="ECO:0000256" key="7">
    <source>
        <dbReference type="SAM" id="SignalP"/>
    </source>
</evidence>
<feature type="compositionally biased region" description="Low complexity" evidence="5">
    <location>
        <begin position="199"/>
        <end position="231"/>
    </location>
</feature>
<dbReference type="GO" id="GO:0071944">
    <property type="term" value="C:cell periphery"/>
    <property type="evidence" value="ECO:0007669"/>
    <property type="project" value="UniProtKB-ARBA"/>
</dbReference>
<feature type="compositionally biased region" description="Basic and acidic residues" evidence="5">
    <location>
        <begin position="350"/>
        <end position="361"/>
    </location>
</feature>
<keyword evidence="7" id="KW-0732">Signal</keyword>
<dbReference type="EMBL" id="KQ030534">
    <property type="protein sequence ID" value="KJZ73490.1"/>
    <property type="molecule type" value="Genomic_DNA"/>
</dbReference>
<keyword evidence="4 6" id="KW-0472">Membrane</keyword>
<protein>
    <recommendedName>
        <fullName evidence="10">Mid2 domain-containing protein</fullName>
    </recommendedName>
</protein>
<gene>
    <name evidence="8" type="ORF">HIM_07046</name>
</gene>
<proteinExistence type="predicted"/>
<sequence length="404" mass="42302">MPRLRAALTVLTVHVFASNAFGSDPSWKQPRETIVSDLALEQLRLGYSPRPTSPPRLHGSMERRGLFPRLDGALDPATCGFTVANNGKAVAWTCRGDTAVCKTIDDSMICCEPDASCSKWSACLGYTAVAAGECGSTLGSLTFCCSAARPECFTWYKTPSTSGLAGQTTLTLMGCHFSSGLGTLLDYDPREVRTQSSSDTTVTDTTTTGTDATATGMTTGTGTTEAGTTTTGTGGQRAEDGRIEQSPSNAGAIAGGVVGGVVGLALVAVLAFFLLRRQKTGREPSSKHSPADSSVHPLQASPPIHYAYPSSAQYYDDHTGQGAHGPPAHHHLQPGVYTDRSATTGSPPNDARHQSWAEESRLSAYRTSPASGDYGRQPPGDLGHAGPQGHEHTYAELEGGRLPA</sequence>
<dbReference type="PANTHER" id="PTHR15549:SF30">
    <property type="entry name" value="MID2 DOMAIN-CONTAINING PROTEIN"/>
    <property type="match status" value="1"/>
</dbReference>
<evidence type="ECO:0000313" key="9">
    <source>
        <dbReference type="Proteomes" id="UP000054481"/>
    </source>
</evidence>
<dbReference type="InterPro" id="IPR051694">
    <property type="entry name" value="Immunoregulatory_rcpt-like"/>
</dbReference>
<feature type="transmembrane region" description="Helical" evidence="6">
    <location>
        <begin position="252"/>
        <end position="275"/>
    </location>
</feature>
<evidence type="ECO:0000256" key="4">
    <source>
        <dbReference type="ARBA" id="ARBA00023136"/>
    </source>
</evidence>
<comment type="subcellular location">
    <subcellularLocation>
        <location evidence="1">Membrane</location>
        <topology evidence="1">Single-pass membrane protein</topology>
    </subcellularLocation>
</comment>
<evidence type="ECO:0000256" key="6">
    <source>
        <dbReference type="SAM" id="Phobius"/>
    </source>
</evidence>
<evidence type="ECO:0000256" key="5">
    <source>
        <dbReference type="SAM" id="MobiDB-lite"/>
    </source>
</evidence>
<keyword evidence="2 6" id="KW-0812">Transmembrane</keyword>
<name>A0A0F7ZNC1_9HYPO</name>
<feature type="compositionally biased region" description="Basic and acidic residues" evidence="5">
    <location>
        <begin position="389"/>
        <end position="404"/>
    </location>
</feature>
<keyword evidence="9" id="KW-1185">Reference proteome</keyword>
<feature type="signal peptide" evidence="7">
    <location>
        <begin position="1"/>
        <end position="22"/>
    </location>
</feature>
<feature type="region of interest" description="Disordered" evidence="5">
    <location>
        <begin position="282"/>
        <end position="404"/>
    </location>
</feature>
<dbReference type="PANTHER" id="PTHR15549">
    <property type="entry name" value="PAIRED IMMUNOGLOBULIN-LIKE TYPE 2 RECEPTOR"/>
    <property type="match status" value="1"/>
</dbReference>
<accession>A0A0F7ZNC1</accession>
<evidence type="ECO:0000313" key="8">
    <source>
        <dbReference type="EMBL" id="KJZ73490.1"/>
    </source>
</evidence>
<dbReference type="Proteomes" id="UP000054481">
    <property type="component" value="Unassembled WGS sequence"/>
</dbReference>
<organism evidence="8 9">
    <name type="scientific">Hirsutella minnesotensis 3608</name>
    <dbReference type="NCBI Taxonomy" id="1043627"/>
    <lineage>
        <taxon>Eukaryota</taxon>
        <taxon>Fungi</taxon>
        <taxon>Dikarya</taxon>
        <taxon>Ascomycota</taxon>
        <taxon>Pezizomycotina</taxon>
        <taxon>Sordariomycetes</taxon>
        <taxon>Hypocreomycetidae</taxon>
        <taxon>Hypocreales</taxon>
        <taxon>Ophiocordycipitaceae</taxon>
        <taxon>Hirsutella</taxon>
    </lineage>
</organism>
<dbReference type="AlphaFoldDB" id="A0A0F7ZNC1"/>
<dbReference type="GO" id="GO:0016020">
    <property type="term" value="C:membrane"/>
    <property type="evidence" value="ECO:0007669"/>
    <property type="project" value="UniProtKB-SubCell"/>
</dbReference>
<dbReference type="Gene3D" id="1.20.5.510">
    <property type="entry name" value="Single helix bin"/>
    <property type="match status" value="1"/>
</dbReference>
<feature type="region of interest" description="Disordered" evidence="5">
    <location>
        <begin position="192"/>
        <end position="247"/>
    </location>
</feature>
<evidence type="ECO:0008006" key="10">
    <source>
        <dbReference type="Google" id="ProtNLM"/>
    </source>
</evidence>
<reference evidence="8 9" key="1">
    <citation type="journal article" date="2014" name="Genome Biol. Evol.">
        <title>Comparative genomics and transcriptomics analyses reveal divergent lifestyle features of nematode endoparasitic fungus Hirsutella minnesotensis.</title>
        <authorList>
            <person name="Lai Y."/>
            <person name="Liu K."/>
            <person name="Zhang X."/>
            <person name="Zhang X."/>
            <person name="Li K."/>
            <person name="Wang N."/>
            <person name="Shu C."/>
            <person name="Wu Y."/>
            <person name="Wang C."/>
            <person name="Bushley K.E."/>
            <person name="Xiang M."/>
            <person name="Liu X."/>
        </authorList>
    </citation>
    <scope>NUCLEOTIDE SEQUENCE [LARGE SCALE GENOMIC DNA]</scope>
    <source>
        <strain evidence="8 9">3608</strain>
    </source>
</reference>
<evidence type="ECO:0000256" key="3">
    <source>
        <dbReference type="ARBA" id="ARBA00022989"/>
    </source>
</evidence>
<evidence type="ECO:0000256" key="2">
    <source>
        <dbReference type="ARBA" id="ARBA00022692"/>
    </source>
</evidence>
<keyword evidence="3 6" id="KW-1133">Transmembrane helix</keyword>